<evidence type="ECO:0000313" key="2">
    <source>
        <dbReference type="Proteomes" id="UP001642487"/>
    </source>
</evidence>
<name>A0ABP0Z9W0_9ROSI</name>
<organism evidence="1 2">
    <name type="scientific">Citrullus colocynthis</name>
    <name type="common">colocynth</name>
    <dbReference type="NCBI Taxonomy" id="252529"/>
    <lineage>
        <taxon>Eukaryota</taxon>
        <taxon>Viridiplantae</taxon>
        <taxon>Streptophyta</taxon>
        <taxon>Embryophyta</taxon>
        <taxon>Tracheophyta</taxon>
        <taxon>Spermatophyta</taxon>
        <taxon>Magnoliopsida</taxon>
        <taxon>eudicotyledons</taxon>
        <taxon>Gunneridae</taxon>
        <taxon>Pentapetalae</taxon>
        <taxon>rosids</taxon>
        <taxon>fabids</taxon>
        <taxon>Cucurbitales</taxon>
        <taxon>Cucurbitaceae</taxon>
        <taxon>Benincaseae</taxon>
        <taxon>Citrullus</taxon>
    </lineage>
</organism>
<evidence type="ECO:0000313" key="1">
    <source>
        <dbReference type="EMBL" id="CAK9328808.1"/>
    </source>
</evidence>
<dbReference type="EMBL" id="OZ021743">
    <property type="protein sequence ID" value="CAK9328808.1"/>
    <property type="molecule type" value="Genomic_DNA"/>
</dbReference>
<sequence>MSKHQAHITSAVIAYLVNKLLKQLPATASSIALPLRSSLSLLTLHTPAPSSLQQPPNRRWSSISDNEITLFNWIGIYPLQIPVAKFS</sequence>
<proteinExistence type="predicted"/>
<keyword evidence="2" id="KW-1185">Reference proteome</keyword>
<protein>
    <submittedName>
        <fullName evidence="1">Uncharacterized protein</fullName>
    </submittedName>
</protein>
<reference evidence="1 2" key="1">
    <citation type="submission" date="2024-03" db="EMBL/GenBank/DDBJ databases">
        <authorList>
            <person name="Gkanogiannis A."/>
            <person name="Becerra Lopez-Lavalle L."/>
        </authorList>
    </citation>
    <scope>NUCLEOTIDE SEQUENCE [LARGE SCALE GENOMIC DNA]</scope>
</reference>
<accession>A0ABP0Z9W0</accession>
<gene>
    <name evidence="1" type="ORF">CITCOLO1_LOCUS21237</name>
</gene>
<dbReference type="Proteomes" id="UP001642487">
    <property type="component" value="Chromosome 9"/>
</dbReference>